<evidence type="ECO:0000256" key="2">
    <source>
        <dbReference type="SAM" id="Coils"/>
    </source>
</evidence>
<name>A0ABP0UTF2_9BRYO</name>
<keyword evidence="5" id="KW-1185">Reference proteome</keyword>
<feature type="region of interest" description="Disordered" evidence="3">
    <location>
        <begin position="593"/>
        <end position="626"/>
    </location>
</feature>
<keyword evidence="2" id="KW-0175">Coiled coil</keyword>
<evidence type="ECO:0000313" key="5">
    <source>
        <dbReference type="Proteomes" id="UP001497512"/>
    </source>
</evidence>
<dbReference type="InterPro" id="IPR008545">
    <property type="entry name" value="Web"/>
</dbReference>
<dbReference type="Proteomes" id="UP001497512">
    <property type="component" value="Chromosome 6"/>
</dbReference>
<dbReference type="Pfam" id="PF05701">
    <property type="entry name" value="WEMBL"/>
    <property type="match status" value="2"/>
</dbReference>
<gene>
    <name evidence="4" type="ORF">CSSPTR1EN2_LOCUS19794</name>
</gene>
<dbReference type="PANTHER" id="PTHR32054">
    <property type="entry name" value="HEAVY CHAIN, PUTATIVE, EXPRESSED-RELATED-RELATED"/>
    <property type="match status" value="1"/>
</dbReference>
<proteinExistence type="inferred from homology"/>
<reference evidence="4" key="1">
    <citation type="submission" date="2024-02" db="EMBL/GenBank/DDBJ databases">
        <authorList>
            <consortium name="ELIXIR-Norway"/>
            <consortium name="Elixir Norway"/>
        </authorList>
    </citation>
    <scope>NUCLEOTIDE SEQUENCE</scope>
</reference>
<evidence type="ECO:0000256" key="1">
    <source>
        <dbReference type="ARBA" id="ARBA00005485"/>
    </source>
</evidence>
<sequence>MADRQKAEIDSSAPFSSVRAAVSMFGDCIQTGHAHHPQPLSSSHQELASAQEEIASFQVDLQTASEQNRSYTQDLENARQERSRLLDELHGEQQSDELLKELIATNESLEKASAACAVAETELTILREAASKSSAAEAELEKVSAELNVLKEAEAKLPESIAQLEATKAELALFKEVEVSLRLTTASKTAELEELNVELVLVKEAEQRQRGIVEATASELEEVISKLLPTKETEERGTGALAMTTAELETLKAEFSAVKEAQEKSVEAVVAVKKEFKELEAEIAVTKESEMKLKGAVGDYRLKLQGLRIDVEDATKIAEKEQRMSASLVSLKAELKNTMTELAAVKEEYEVTVVDVTAEMELELSKAKSLLEAGTQAESKAKESISGLNDALHQVTMEADEVKAVALKGRKEAVAAKRELEEVQAHTAMLQSQLKAALVEVEAVKASEAQVISQVKFPTESIGTNAEGKEEAEVTLPWEGYEALTRQVQESHKLANKHVLAAMAKVDAVKASEQELLRKLNGTQNELELIQVALRQAIQKAENSDSAKSAIEEMLQCGQGEWRTRAHPGGTNGGQMASPLHVVGDGLVFVNSPTPETLQKSNPLHPLSGGDGHHAASLPIPEGKPLESLSDILQSKTLSEEKAKKGRFSTKLGSYFNRRVM</sequence>
<dbReference type="EMBL" id="OZ019898">
    <property type="protein sequence ID" value="CAK9229560.1"/>
    <property type="molecule type" value="Genomic_DNA"/>
</dbReference>
<dbReference type="PANTHER" id="PTHR32054:SF31">
    <property type="entry name" value="PROTEIN WEAK CHLOROPLAST MOVEMENT UNDER BLUE LIGHT 1"/>
    <property type="match status" value="1"/>
</dbReference>
<accession>A0ABP0UTF2</accession>
<protein>
    <submittedName>
        <fullName evidence="4">Uncharacterized protein</fullName>
    </submittedName>
</protein>
<organism evidence="4 5">
    <name type="scientific">Sphagnum troendelagicum</name>
    <dbReference type="NCBI Taxonomy" id="128251"/>
    <lineage>
        <taxon>Eukaryota</taxon>
        <taxon>Viridiplantae</taxon>
        <taxon>Streptophyta</taxon>
        <taxon>Embryophyta</taxon>
        <taxon>Bryophyta</taxon>
        <taxon>Sphagnophytina</taxon>
        <taxon>Sphagnopsida</taxon>
        <taxon>Sphagnales</taxon>
        <taxon>Sphagnaceae</taxon>
        <taxon>Sphagnum</taxon>
    </lineage>
</organism>
<evidence type="ECO:0000313" key="4">
    <source>
        <dbReference type="EMBL" id="CAK9229560.1"/>
    </source>
</evidence>
<evidence type="ECO:0000256" key="3">
    <source>
        <dbReference type="SAM" id="MobiDB-lite"/>
    </source>
</evidence>
<comment type="similarity">
    <text evidence="1">Belongs to the WEB family.</text>
</comment>
<feature type="coiled-coil region" evidence="2">
    <location>
        <begin position="47"/>
        <end position="170"/>
    </location>
</feature>
<feature type="compositionally biased region" description="Polar residues" evidence="3">
    <location>
        <begin position="593"/>
        <end position="602"/>
    </location>
</feature>